<dbReference type="InterPro" id="IPR023271">
    <property type="entry name" value="Aquaporin-like"/>
</dbReference>
<feature type="transmembrane region" description="Helical" evidence="8">
    <location>
        <begin position="6"/>
        <end position="27"/>
    </location>
</feature>
<dbReference type="Gene3D" id="1.20.1080.10">
    <property type="entry name" value="Glycerol uptake facilitator protein"/>
    <property type="match status" value="1"/>
</dbReference>
<dbReference type="EMBL" id="LS483487">
    <property type="protein sequence ID" value="SQJ07555.1"/>
    <property type="molecule type" value="Genomic_DNA"/>
</dbReference>
<keyword evidence="6 8" id="KW-0472">Membrane</keyword>
<evidence type="ECO:0000256" key="3">
    <source>
        <dbReference type="ARBA" id="ARBA00022448"/>
    </source>
</evidence>
<dbReference type="PANTHER" id="PTHR43829:SF9">
    <property type="entry name" value="AQUAPORIN-9"/>
    <property type="match status" value="1"/>
</dbReference>
<name>A0AAX2JCJ3_9FUSO</name>
<dbReference type="PANTHER" id="PTHR43829">
    <property type="entry name" value="AQUAPORIN OR AQUAGLYCEROPORIN RELATED"/>
    <property type="match status" value="1"/>
</dbReference>
<comment type="subcellular location">
    <subcellularLocation>
        <location evidence="1">Membrane</location>
        <topology evidence="1">Multi-pass membrane protein</topology>
    </subcellularLocation>
</comment>
<evidence type="ECO:0000313" key="10">
    <source>
        <dbReference type="Proteomes" id="UP000249008"/>
    </source>
</evidence>
<sequence>MNVYLAEFIGTAIIIFFGGGVVANVSLTKSKAQGAGWMVITAAWALGIATAVYTVGWISGAHLNPALSIALAVIGALKWEYLFGYIAAQILGAMFGSLLVFLTFKLHFDEEENQGALLAIFCTGPAIRNYFWNCVTEILATAMFVFGVLGIGNAKNTAVAFTLSNGAEASGNIGILGGLLVGFLVWAIGMSFGGPTGYALNPARDLGPRIMHALLPIKHKGSSDWAYAWVPIIAPIIGAVLGALLYTAIFN</sequence>
<evidence type="ECO:0000256" key="5">
    <source>
        <dbReference type="ARBA" id="ARBA00022989"/>
    </source>
</evidence>
<dbReference type="InterPro" id="IPR050363">
    <property type="entry name" value="MIP/Aquaporin"/>
</dbReference>
<dbReference type="GO" id="GO:0015254">
    <property type="term" value="F:glycerol channel activity"/>
    <property type="evidence" value="ECO:0007669"/>
    <property type="project" value="TreeGrafter"/>
</dbReference>
<organism evidence="9 10">
    <name type="scientific">Fusobacterium ulcerans</name>
    <dbReference type="NCBI Taxonomy" id="861"/>
    <lineage>
        <taxon>Bacteria</taxon>
        <taxon>Fusobacteriati</taxon>
        <taxon>Fusobacteriota</taxon>
        <taxon>Fusobacteriia</taxon>
        <taxon>Fusobacteriales</taxon>
        <taxon>Fusobacteriaceae</taxon>
        <taxon>Fusobacterium</taxon>
    </lineage>
</organism>
<protein>
    <submittedName>
        <fullName evidence="9">Glyceroaquaporin</fullName>
    </submittedName>
</protein>
<dbReference type="AlphaFoldDB" id="A0AAX2JCJ3"/>
<dbReference type="InterPro" id="IPR022357">
    <property type="entry name" value="MIP_CS"/>
</dbReference>
<keyword evidence="5 8" id="KW-1133">Transmembrane helix</keyword>
<evidence type="ECO:0000256" key="1">
    <source>
        <dbReference type="ARBA" id="ARBA00004141"/>
    </source>
</evidence>
<reference evidence="9 10" key="1">
    <citation type="submission" date="2018-06" db="EMBL/GenBank/DDBJ databases">
        <authorList>
            <consortium name="Pathogen Informatics"/>
            <person name="Doyle S."/>
        </authorList>
    </citation>
    <scope>NUCLEOTIDE SEQUENCE [LARGE SCALE GENOMIC DNA]</scope>
    <source>
        <strain evidence="9 10">NCTC12112</strain>
    </source>
</reference>
<dbReference type="PROSITE" id="PS00221">
    <property type="entry name" value="MIP"/>
    <property type="match status" value="1"/>
</dbReference>
<feature type="transmembrane region" description="Helical" evidence="8">
    <location>
        <begin position="226"/>
        <end position="249"/>
    </location>
</feature>
<dbReference type="InterPro" id="IPR000425">
    <property type="entry name" value="MIP"/>
</dbReference>
<dbReference type="RefSeq" id="WP_005981623.1">
    <property type="nucleotide sequence ID" value="NZ_CABKNW010000005.1"/>
</dbReference>
<dbReference type="GeneID" id="78453451"/>
<dbReference type="Proteomes" id="UP000249008">
    <property type="component" value="Chromosome 1"/>
</dbReference>
<feature type="transmembrane region" description="Helical" evidence="8">
    <location>
        <begin position="173"/>
        <end position="192"/>
    </location>
</feature>
<feature type="transmembrane region" description="Helical" evidence="8">
    <location>
        <begin position="138"/>
        <end position="161"/>
    </location>
</feature>
<proteinExistence type="inferred from homology"/>
<gene>
    <name evidence="9" type="primary">gla</name>
    <name evidence="9" type="ORF">NCTC12112_02163</name>
</gene>
<evidence type="ECO:0000256" key="4">
    <source>
        <dbReference type="ARBA" id="ARBA00022692"/>
    </source>
</evidence>
<feature type="transmembrane region" description="Helical" evidence="8">
    <location>
        <begin position="39"/>
        <end position="62"/>
    </location>
</feature>
<evidence type="ECO:0000313" key="9">
    <source>
        <dbReference type="EMBL" id="SQJ07555.1"/>
    </source>
</evidence>
<feature type="transmembrane region" description="Helical" evidence="8">
    <location>
        <begin position="82"/>
        <end position="104"/>
    </location>
</feature>
<comment type="similarity">
    <text evidence="2 7">Belongs to the MIP/aquaporin (TC 1.A.8) family.</text>
</comment>
<evidence type="ECO:0000256" key="6">
    <source>
        <dbReference type="ARBA" id="ARBA00023136"/>
    </source>
</evidence>
<dbReference type="Pfam" id="PF00230">
    <property type="entry name" value="MIP"/>
    <property type="match status" value="1"/>
</dbReference>
<evidence type="ECO:0000256" key="7">
    <source>
        <dbReference type="RuleBase" id="RU000477"/>
    </source>
</evidence>
<keyword evidence="4 7" id="KW-0812">Transmembrane</keyword>
<dbReference type="PRINTS" id="PR00783">
    <property type="entry name" value="MINTRINSICP"/>
</dbReference>
<dbReference type="GO" id="GO:0005886">
    <property type="term" value="C:plasma membrane"/>
    <property type="evidence" value="ECO:0007669"/>
    <property type="project" value="TreeGrafter"/>
</dbReference>
<evidence type="ECO:0000256" key="2">
    <source>
        <dbReference type="ARBA" id="ARBA00006175"/>
    </source>
</evidence>
<dbReference type="NCBIfam" id="TIGR00861">
    <property type="entry name" value="MIP"/>
    <property type="match status" value="1"/>
</dbReference>
<dbReference type="SUPFAM" id="SSF81338">
    <property type="entry name" value="Aquaporin-like"/>
    <property type="match status" value="1"/>
</dbReference>
<keyword evidence="3 7" id="KW-0813">Transport</keyword>
<evidence type="ECO:0000256" key="8">
    <source>
        <dbReference type="SAM" id="Phobius"/>
    </source>
</evidence>
<accession>A0AAX2JCJ3</accession>
<dbReference type="KEGG" id="ful:C4N20_01430"/>